<evidence type="ECO:0000313" key="5">
    <source>
        <dbReference type="Proteomes" id="UP000282007"/>
    </source>
</evidence>
<accession>A0A3M0DB07</accession>
<reference evidence="2 5" key="2">
    <citation type="submission" date="2018-07" db="EMBL/GenBank/DDBJ databases">
        <title>Genome sequences of Haloplanus aerogenes JCM 16430T.</title>
        <authorList>
            <person name="Kim Y.B."/>
            <person name="Roh S.W."/>
        </authorList>
    </citation>
    <scope>NUCLEOTIDE SEQUENCE [LARGE SCALE GENOMIC DNA]</scope>
    <source>
        <strain evidence="2 5">JCM 16430</strain>
    </source>
</reference>
<dbReference type="GO" id="GO:0046872">
    <property type="term" value="F:metal ion binding"/>
    <property type="evidence" value="ECO:0007669"/>
    <property type="project" value="InterPro"/>
</dbReference>
<organism evidence="3 4">
    <name type="scientific">Haloplanus aerogenes</name>
    <dbReference type="NCBI Taxonomy" id="660522"/>
    <lineage>
        <taxon>Archaea</taxon>
        <taxon>Methanobacteriati</taxon>
        <taxon>Methanobacteriota</taxon>
        <taxon>Stenosarchaea group</taxon>
        <taxon>Halobacteria</taxon>
        <taxon>Halobacteriales</taxon>
        <taxon>Haloferacaceae</taxon>
        <taxon>Haloplanus</taxon>
    </lineage>
</organism>
<dbReference type="InterPro" id="IPR003251">
    <property type="entry name" value="Rr_diiron-bd_dom"/>
</dbReference>
<dbReference type="Proteomes" id="UP000277326">
    <property type="component" value="Unassembled WGS sequence"/>
</dbReference>
<dbReference type="OrthoDB" id="306160at2157"/>
<proteinExistence type="predicted"/>
<feature type="domain" description="Rubrerythrin diiron-binding" evidence="1">
    <location>
        <begin position="40"/>
        <end position="91"/>
    </location>
</feature>
<dbReference type="KEGG" id="haer:DU502_12475"/>
<evidence type="ECO:0000313" key="3">
    <source>
        <dbReference type="EMBL" id="RMB18425.1"/>
    </source>
</evidence>
<dbReference type="Pfam" id="PF02915">
    <property type="entry name" value="Rubrerythrin"/>
    <property type="match status" value="1"/>
</dbReference>
<dbReference type="AlphaFoldDB" id="A0A3M0DB07"/>
<dbReference type="RefSeq" id="WP_121920509.1">
    <property type="nucleotide sequence ID" value="NZ_CP034145.1"/>
</dbReference>
<dbReference type="Gene3D" id="1.20.1260.10">
    <property type="match status" value="1"/>
</dbReference>
<reference evidence="3" key="3">
    <citation type="submission" date="2018-10" db="EMBL/GenBank/DDBJ databases">
        <authorList>
            <person name="Whitman W."/>
            <person name="Huntemann M."/>
            <person name="Clum A."/>
            <person name="Pillay M."/>
            <person name="Palaniappan K."/>
            <person name="Varghese N."/>
            <person name="Mikhailova N."/>
            <person name="Stamatis D."/>
            <person name="Reddy T."/>
            <person name="Daum C."/>
            <person name="Shapiro N."/>
            <person name="Ivanova N."/>
            <person name="Kyrpides N."/>
            <person name="Woyke T."/>
        </authorList>
    </citation>
    <scope>NUCLEOTIDE SEQUENCE</scope>
    <source>
        <strain evidence="3">CGMCC 1.10124</strain>
    </source>
</reference>
<sequence length="205" mass="22120">MDADGLRAAVEAEHADDLDVLGSRDLLVALSGGDPDPAALLAAAADSEYAARETFREWAEHTADPTLRETFDAVAEQEADHFRRVRAAMADDTGHDPARSGPMHAYLRGREDPIQQVAAGMVGRTLVSLRTHGRLIDFFDAADDRDCAALFRDLRSETAACLDDGLATLDDRAEGDDWAAAEAVAGYTIRLAADDLRDALRGLDR</sequence>
<keyword evidence="5" id="KW-1185">Reference proteome</keyword>
<evidence type="ECO:0000313" key="4">
    <source>
        <dbReference type="Proteomes" id="UP000277326"/>
    </source>
</evidence>
<dbReference type="InterPro" id="IPR009078">
    <property type="entry name" value="Ferritin-like_SF"/>
</dbReference>
<dbReference type="SUPFAM" id="SSF47240">
    <property type="entry name" value="Ferritin-like"/>
    <property type="match status" value="1"/>
</dbReference>
<protein>
    <submittedName>
        <fullName evidence="2 3">Rubrerythrin</fullName>
    </submittedName>
</protein>
<dbReference type="Proteomes" id="UP000282007">
    <property type="component" value="Chromosome"/>
</dbReference>
<evidence type="ECO:0000259" key="1">
    <source>
        <dbReference type="Pfam" id="PF02915"/>
    </source>
</evidence>
<name>A0A3M0DB07_9EURY</name>
<dbReference type="GeneID" id="38472115"/>
<dbReference type="GO" id="GO:0016491">
    <property type="term" value="F:oxidoreductase activity"/>
    <property type="evidence" value="ECO:0007669"/>
    <property type="project" value="InterPro"/>
</dbReference>
<dbReference type="InterPro" id="IPR012347">
    <property type="entry name" value="Ferritin-like"/>
</dbReference>
<gene>
    <name evidence="3" type="ORF">ATH50_1881</name>
    <name evidence="2" type="ORF">DU502_12475</name>
</gene>
<dbReference type="EMBL" id="CP034145">
    <property type="protein sequence ID" value="AZH26122.1"/>
    <property type="molecule type" value="Genomic_DNA"/>
</dbReference>
<reference evidence="3 4" key="1">
    <citation type="journal article" date="2015" name="Stand. Genomic Sci.">
        <title>Genomic Encyclopedia of Bacterial and Archaeal Type Strains, Phase III: the genomes of soil and plant-associated and newly described type strains.</title>
        <authorList>
            <person name="Whitman W.B."/>
            <person name="Woyke T."/>
            <person name="Klenk H.P."/>
            <person name="Zhou Y."/>
            <person name="Lilburn T.G."/>
            <person name="Beck B.J."/>
            <person name="De Vos P."/>
            <person name="Vandamme P."/>
            <person name="Eisen J.A."/>
            <person name="Garrity G."/>
            <person name="Hugenholtz P."/>
            <person name="Kyrpides N.C."/>
        </authorList>
    </citation>
    <scope>NUCLEOTIDE SEQUENCE [LARGE SCALE GENOMIC DNA]</scope>
    <source>
        <strain evidence="3 4">CGMCC 1.10124</strain>
    </source>
</reference>
<dbReference type="EMBL" id="REFS01000003">
    <property type="protein sequence ID" value="RMB18425.1"/>
    <property type="molecule type" value="Genomic_DNA"/>
</dbReference>
<evidence type="ECO:0000313" key="2">
    <source>
        <dbReference type="EMBL" id="AZH26122.1"/>
    </source>
</evidence>